<accession>A0A5N6KV96</accession>
<dbReference type="AlphaFoldDB" id="A0A5N6KV96"/>
<dbReference type="InterPro" id="IPR016181">
    <property type="entry name" value="Acyl_CoA_acyltransferase"/>
</dbReference>
<evidence type="ECO:0000259" key="1">
    <source>
        <dbReference type="PROSITE" id="PS51186"/>
    </source>
</evidence>
<dbReference type="OrthoDB" id="2744543at2759"/>
<dbReference type="PROSITE" id="PS51186">
    <property type="entry name" value="GNAT"/>
    <property type="match status" value="1"/>
</dbReference>
<evidence type="ECO:0000313" key="2">
    <source>
        <dbReference type="EMBL" id="KAB8343123.1"/>
    </source>
</evidence>
<dbReference type="Gene3D" id="3.40.630.30">
    <property type="match status" value="1"/>
</dbReference>
<feature type="domain" description="N-acetyltransferase" evidence="1">
    <location>
        <begin position="16"/>
        <end position="154"/>
    </location>
</feature>
<dbReference type="CDD" id="cd04301">
    <property type="entry name" value="NAT_SF"/>
    <property type="match status" value="1"/>
</dbReference>
<gene>
    <name evidence="2" type="ORF">FH972_022716</name>
</gene>
<sequence length="154" mass="16820">MSSASADSTPSVADGYTLHHGYPPVPAYMHLRSASGLSPVTAEQAEHVAKGSWFGCHIVHNDTSTPVAMGRIIGDGGWYFHVADMATLPDHQRKGFGNVILHTLLAKIREKAPPGAYVNLIADKPGWKLYEKHGFQDVAGYQKNPERGMWQVLK</sequence>
<dbReference type="Pfam" id="PF13508">
    <property type="entry name" value="Acetyltransf_7"/>
    <property type="match status" value="1"/>
</dbReference>
<dbReference type="EMBL" id="VIBQ01000012">
    <property type="protein sequence ID" value="KAB8343123.1"/>
    <property type="molecule type" value="Genomic_DNA"/>
</dbReference>
<comment type="caution">
    <text evidence="2">The sequence shown here is derived from an EMBL/GenBank/DDBJ whole genome shotgun (WGS) entry which is preliminary data.</text>
</comment>
<dbReference type="Proteomes" id="UP000327013">
    <property type="component" value="Unassembled WGS sequence"/>
</dbReference>
<name>A0A5N6KV96_9ROSI</name>
<evidence type="ECO:0000313" key="3">
    <source>
        <dbReference type="Proteomes" id="UP000327013"/>
    </source>
</evidence>
<dbReference type="SUPFAM" id="SSF55729">
    <property type="entry name" value="Acyl-CoA N-acyltransferases (Nat)"/>
    <property type="match status" value="1"/>
</dbReference>
<keyword evidence="3" id="KW-1185">Reference proteome</keyword>
<dbReference type="GO" id="GO:0016747">
    <property type="term" value="F:acyltransferase activity, transferring groups other than amino-acyl groups"/>
    <property type="evidence" value="ECO:0007669"/>
    <property type="project" value="InterPro"/>
</dbReference>
<dbReference type="InterPro" id="IPR000182">
    <property type="entry name" value="GNAT_dom"/>
</dbReference>
<dbReference type="UniPathway" id="UPA00113">
    <property type="reaction ID" value="UER00529"/>
</dbReference>
<protein>
    <recommendedName>
        <fullName evidence="1">N-acetyltransferase domain-containing protein</fullName>
    </recommendedName>
</protein>
<reference evidence="2 3" key="1">
    <citation type="submission" date="2019-06" db="EMBL/GenBank/DDBJ databases">
        <title>A chromosomal-level reference genome of Carpinus fangiana (Coryloideae, Betulaceae).</title>
        <authorList>
            <person name="Yang X."/>
            <person name="Wang Z."/>
            <person name="Zhang L."/>
            <person name="Hao G."/>
            <person name="Liu J."/>
            <person name="Yang Y."/>
        </authorList>
    </citation>
    <scope>NUCLEOTIDE SEQUENCE [LARGE SCALE GENOMIC DNA]</scope>
    <source>
        <strain evidence="2">Cfa_2016G</strain>
        <tissue evidence="2">Leaf</tissue>
    </source>
</reference>
<dbReference type="GO" id="GO:0006048">
    <property type="term" value="P:UDP-N-acetylglucosamine biosynthetic process"/>
    <property type="evidence" value="ECO:0007669"/>
    <property type="project" value="UniProtKB-UniPathway"/>
</dbReference>
<proteinExistence type="predicted"/>
<organism evidence="2 3">
    <name type="scientific">Carpinus fangiana</name>
    <dbReference type="NCBI Taxonomy" id="176857"/>
    <lineage>
        <taxon>Eukaryota</taxon>
        <taxon>Viridiplantae</taxon>
        <taxon>Streptophyta</taxon>
        <taxon>Embryophyta</taxon>
        <taxon>Tracheophyta</taxon>
        <taxon>Spermatophyta</taxon>
        <taxon>Magnoliopsida</taxon>
        <taxon>eudicotyledons</taxon>
        <taxon>Gunneridae</taxon>
        <taxon>Pentapetalae</taxon>
        <taxon>rosids</taxon>
        <taxon>fabids</taxon>
        <taxon>Fagales</taxon>
        <taxon>Betulaceae</taxon>
        <taxon>Carpinus</taxon>
    </lineage>
</organism>